<evidence type="ECO:0000256" key="4">
    <source>
        <dbReference type="ARBA" id="ARBA00022786"/>
    </source>
</evidence>
<dbReference type="Pfam" id="PF03931">
    <property type="entry name" value="Skp1_POZ"/>
    <property type="match status" value="1"/>
</dbReference>
<protein>
    <recommendedName>
        <fullName evidence="3">S-phase kinase-associated protein 1</fullName>
    </recommendedName>
    <alternativeName>
        <fullName evidence="6">Cyclin-A/CDK2-associated protein p19</fullName>
    </alternativeName>
    <alternativeName>
        <fullName evidence="5">p19skp1</fullName>
    </alternativeName>
</protein>
<dbReference type="AlphaFoldDB" id="A0A5E4NC19"/>
<dbReference type="FunFam" id="3.30.710.10:FF:000270">
    <property type="entry name" value="S-phase kinase-associated protein 1"/>
    <property type="match status" value="1"/>
</dbReference>
<dbReference type="InterPro" id="IPR016072">
    <property type="entry name" value="Skp1_comp_dimer"/>
</dbReference>
<proteinExistence type="inferred from homology"/>
<gene>
    <name evidence="10" type="ORF">CINCED_3A015260</name>
</gene>
<evidence type="ECO:0000259" key="9">
    <source>
        <dbReference type="Pfam" id="PF03931"/>
    </source>
</evidence>
<dbReference type="Proteomes" id="UP000325440">
    <property type="component" value="Unassembled WGS sequence"/>
</dbReference>
<dbReference type="OrthoDB" id="2342932at2759"/>
<dbReference type="CDD" id="cd18322">
    <property type="entry name" value="BTB_POZ_SKP1"/>
    <property type="match status" value="1"/>
</dbReference>
<dbReference type="SUPFAM" id="SSF81382">
    <property type="entry name" value="Skp1 dimerisation domain-like"/>
    <property type="match status" value="1"/>
</dbReference>
<evidence type="ECO:0000256" key="1">
    <source>
        <dbReference type="ARBA" id="ARBA00004906"/>
    </source>
</evidence>
<dbReference type="Pfam" id="PF01466">
    <property type="entry name" value="Skp1"/>
    <property type="match status" value="1"/>
</dbReference>
<reference evidence="10 11" key="1">
    <citation type="submission" date="2019-08" db="EMBL/GenBank/DDBJ databases">
        <authorList>
            <person name="Alioto T."/>
            <person name="Alioto T."/>
            <person name="Gomez Garrido J."/>
        </authorList>
    </citation>
    <scope>NUCLEOTIDE SEQUENCE [LARGE SCALE GENOMIC DNA]</scope>
</reference>
<keyword evidence="10" id="KW-0418">Kinase</keyword>
<name>A0A5E4NC19_9HEMI</name>
<dbReference type="SUPFAM" id="SSF54695">
    <property type="entry name" value="POZ domain"/>
    <property type="match status" value="1"/>
</dbReference>
<feature type="domain" description="SKP1 component POZ" evidence="9">
    <location>
        <begin position="4"/>
        <end position="66"/>
    </location>
</feature>
<evidence type="ECO:0000313" key="11">
    <source>
        <dbReference type="Proteomes" id="UP000325440"/>
    </source>
</evidence>
<dbReference type="InterPro" id="IPR036296">
    <property type="entry name" value="SKP1-like_dim_sf"/>
</dbReference>
<accession>A0A5E4NC19</accession>
<keyword evidence="4 7" id="KW-0833">Ubl conjugation pathway</keyword>
<sequence>MHRIKLQSADGEIFQVNFDIAKVSGTIITMIEDLGIEEGDGNFIPLPTTKGRILQKIINWATYHKDDPPTEDYDGSYEKRTDDLSDWDRDFVKLDQGTLFELMLSAKYLDIKGLVELTCKAIANIIRNRTPEQIREVFNIKNDFTAAEEEWVRKENDWCKEN</sequence>
<feature type="domain" description="SKP1 component dimerisation" evidence="8">
    <location>
        <begin position="112"/>
        <end position="159"/>
    </location>
</feature>
<dbReference type="InterPro" id="IPR016897">
    <property type="entry name" value="SKP1"/>
</dbReference>
<dbReference type="GO" id="GO:0016301">
    <property type="term" value="F:kinase activity"/>
    <property type="evidence" value="ECO:0007669"/>
    <property type="project" value="UniProtKB-KW"/>
</dbReference>
<evidence type="ECO:0000256" key="2">
    <source>
        <dbReference type="ARBA" id="ARBA00009993"/>
    </source>
</evidence>
<dbReference type="PANTHER" id="PTHR11165">
    <property type="entry name" value="SKP1"/>
    <property type="match status" value="1"/>
</dbReference>
<comment type="pathway">
    <text evidence="1 7">Protein modification; protein ubiquitination.</text>
</comment>
<evidence type="ECO:0000256" key="5">
    <source>
        <dbReference type="ARBA" id="ARBA00033118"/>
    </source>
</evidence>
<dbReference type="PIRSF" id="PIRSF028729">
    <property type="entry name" value="E3_ubiquit_lig_SCF_Skp"/>
    <property type="match status" value="1"/>
</dbReference>
<dbReference type="Gene3D" id="3.30.710.10">
    <property type="entry name" value="Potassium Channel Kv1.1, Chain A"/>
    <property type="match status" value="1"/>
</dbReference>
<evidence type="ECO:0000256" key="6">
    <source>
        <dbReference type="ARBA" id="ARBA00033452"/>
    </source>
</evidence>
<keyword evidence="10" id="KW-0808">Transferase</keyword>
<organism evidence="10 11">
    <name type="scientific">Cinara cedri</name>
    <dbReference type="NCBI Taxonomy" id="506608"/>
    <lineage>
        <taxon>Eukaryota</taxon>
        <taxon>Metazoa</taxon>
        <taxon>Ecdysozoa</taxon>
        <taxon>Arthropoda</taxon>
        <taxon>Hexapoda</taxon>
        <taxon>Insecta</taxon>
        <taxon>Pterygota</taxon>
        <taxon>Neoptera</taxon>
        <taxon>Paraneoptera</taxon>
        <taxon>Hemiptera</taxon>
        <taxon>Sternorrhyncha</taxon>
        <taxon>Aphidomorpha</taxon>
        <taxon>Aphidoidea</taxon>
        <taxon>Aphididae</taxon>
        <taxon>Lachninae</taxon>
        <taxon>Cinara</taxon>
    </lineage>
</organism>
<dbReference type="GO" id="GO:0006511">
    <property type="term" value="P:ubiquitin-dependent protein catabolic process"/>
    <property type="evidence" value="ECO:0007669"/>
    <property type="project" value="InterPro"/>
</dbReference>
<dbReference type="InterPro" id="IPR016073">
    <property type="entry name" value="Skp1_comp_POZ"/>
</dbReference>
<evidence type="ECO:0000256" key="7">
    <source>
        <dbReference type="PIRNR" id="PIRNR028729"/>
    </source>
</evidence>
<dbReference type="UniPathway" id="UPA00143"/>
<keyword evidence="11" id="KW-1185">Reference proteome</keyword>
<dbReference type="EMBL" id="CABPRJ010001663">
    <property type="protein sequence ID" value="VVC39116.1"/>
    <property type="molecule type" value="Genomic_DNA"/>
</dbReference>
<evidence type="ECO:0000259" key="8">
    <source>
        <dbReference type="Pfam" id="PF01466"/>
    </source>
</evidence>
<comment type="similarity">
    <text evidence="2 7">Belongs to the SKP1 family.</text>
</comment>
<evidence type="ECO:0000256" key="3">
    <source>
        <dbReference type="ARBA" id="ARBA00014544"/>
    </source>
</evidence>
<dbReference type="InterPro" id="IPR001232">
    <property type="entry name" value="SKP1-like"/>
</dbReference>
<dbReference type="GO" id="GO:0016567">
    <property type="term" value="P:protein ubiquitination"/>
    <property type="evidence" value="ECO:0007669"/>
    <property type="project" value="UniProtKB-UniPathway"/>
</dbReference>
<dbReference type="InterPro" id="IPR011333">
    <property type="entry name" value="SKP1/BTB/POZ_sf"/>
</dbReference>
<dbReference type="SMART" id="SM00512">
    <property type="entry name" value="Skp1"/>
    <property type="match status" value="1"/>
</dbReference>
<evidence type="ECO:0000313" key="10">
    <source>
        <dbReference type="EMBL" id="VVC39116.1"/>
    </source>
</evidence>